<sequence length="358" mass="40910">MEVDCPLRYINRSLKFRNNSDVWEAADLVDFEVVAAEVEIPSRIIKLDSPANESLGIEPILLKTNDKYRRCPNSANKCFDNDTTLLSKRRIFKLGKPRKDLLFSTDIRDVWEAADLLVDFEVVAIEGEISQFDEISESAIVHRVDAIVAQLDVFQIGESGKSTDYNVKQFVSAQVQLFQLRQIPERIRLESADLVLLKMESLQTDQVAKERSGDACYPIRQFSSVNPAKESGATREILLLLSQRSSQIRLDKPANESFGIELILLDSKYSISRCLKSANKYPDNGTTLLSKSRLFKLGKPRKDSLFSTDIRLPRFRYNCVADTFLKAFSRIVKRFRLLRSNKDNWSKRLCITSTRTPL</sequence>
<evidence type="ECO:0000313" key="2">
    <source>
        <dbReference type="Proteomes" id="UP000310200"/>
    </source>
</evidence>
<accession>A0A4S2KUG0</accession>
<dbReference type="EMBL" id="QBLH01001013">
    <property type="protein sequence ID" value="TGZ53520.1"/>
    <property type="molecule type" value="Genomic_DNA"/>
</dbReference>
<proteinExistence type="predicted"/>
<dbReference type="Proteomes" id="UP000310200">
    <property type="component" value="Unassembled WGS sequence"/>
</dbReference>
<gene>
    <name evidence="1" type="ORF">DBV15_03491</name>
</gene>
<keyword evidence="2" id="KW-1185">Reference proteome</keyword>
<protein>
    <submittedName>
        <fullName evidence="1">Uncharacterized protein</fullName>
    </submittedName>
</protein>
<dbReference type="AlphaFoldDB" id="A0A4S2KUG0"/>
<reference evidence="1 2" key="1">
    <citation type="journal article" date="2019" name="Philos. Trans. R. Soc. Lond., B, Biol. Sci.">
        <title>Ant behaviour and brain gene expression of defending hosts depend on the ecological success of the intruding social parasite.</title>
        <authorList>
            <person name="Kaur R."/>
            <person name="Stoldt M."/>
            <person name="Jongepier E."/>
            <person name="Feldmeyer B."/>
            <person name="Menzel F."/>
            <person name="Bornberg-Bauer E."/>
            <person name="Foitzik S."/>
        </authorList>
    </citation>
    <scope>NUCLEOTIDE SEQUENCE [LARGE SCALE GENOMIC DNA]</scope>
    <source>
        <tissue evidence="1">Whole body</tissue>
    </source>
</reference>
<organism evidence="1 2">
    <name type="scientific">Temnothorax longispinosus</name>
    <dbReference type="NCBI Taxonomy" id="300112"/>
    <lineage>
        <taxon>Eukaryota</taxon>
        <taxon>Metazoa</taxon>
        <taxon>Ecdysozoa</taxon>
        <taxon>Arthropoda</taxon>
        <taxon>Hexapoda</taxon>
        <taxon>Insecta</taxon>
        <taxon>Pterygota</taxon>
        <taxon>Neoptera</taxon>
        <taxon>Endopterygota</taxon>
        <taxon>Hymenoptera</taxon>
        <taxon>Apocrita</taxon>
        <taxon>Aculeata</taxon>
        <taxon>Formicoidea</taxon>
        <taxon>Formicidae</taxon>
        <taxon>Myrmicinae</taxon>
        <taxon>Temnothorax</taxon>
    </lineage>
</organism>
<name>A0A4S2KUG0_9HYME</name>
<evidence type="ECO:0000313" key="1">
    <source>
        <dbReference type="EMBL" id="TGZ53520.1"/>
    </source>
</evidence>
<comment type="caution">
    <text evidence="1">The sequence shown here is derived from an EMBL/GenBank/DDBJ whole genome shotgun (WGS) entry which is preliminary data.</text>
</comment>